<keyword evidence="9" id="KW-1185">Reference proteome</keyword>
<protein>
    <submittedName>
        <fullName evidence="8">PD-(D/E)XK nuclease superfamily protein</fullName>
    </submittedName>
</protein>
<proteinExistence type="predicted"/>
<keyword evidence="4" id="KW-0269">Exonuclease</keyword>
<keyword evidence="3" id="KW-0067">ATP-binding</keyword>
<dbReference type="Gene3D" id="3.90.320.10">
    <property type="match status" value="1"/>
</dbReference>
<feature type="region of interest" description="Disordered" evidence="6">
    <location>
        <begin position="241"/>
        <end position="261"/>
    </location>
</feature>
<dbReference type="Proteomes" id="UP000219688">
    <property type="component" value="Unassembled WGS sequence"/>
</dbReference>
<evidence type="ECO:0000313" key="8">
    <source>
        <dbReference type="EMBL" id="SOC53705.1"/>
    </source>
</evidence>
<dbReference type="GO" id="GO:0004386">
    <property type="term" value="F:helicase activity"/>
    <property type="evidence" value="ECO:0007669"/>
    <property type="project" value="UniProtKB-KW"/>
</dbReference>
<dbReference type="GO" id="GO:0004527">
    <property type="term" value="F:exonuclease activity"/>
    <property type="evidence" value="ECO:0007669"/>
    <property type="project" value="UniProtKB-KW"/>
</dbReference>
<dbReference type="InterPro" id="IPR027417">
    <property type="entry name" value="P-loop_NTPase"/>
</dbReference>
<dbReference type="InterPro" id="IPR038726">
    <property type="entry name" value="PDDEXK_AddAB-type"/>
</dbReference>
<keyword evidence="5" id="KW-0234">DNA repair</keyword>
<dbReference type="Pfam" id="PF12705">
    <property type="entry name" value="PDDEXK_1"/>
    <property type="match status" value="1"/>
</dbReference>
<feature type="domain" description="PD-(D/E)XK endonuclease-like" evidence="7">
    <location>
        <begin position="720"/>
        <end position="998"/>
    </location>
</feature>
<evidence type="ECO:0000256" key="5">
    <source>
        <dbReference type="ARBA" id="ARBA00023204"/>
    </source>
</evidence>
<keyword evidence="2" id="KW-0227">DNA damage</keyword>
<evidence type="ECO:0000256" key="4">
    <source>
        <dbReference type="ARBA" id="ARBA00022839"/>
    </source>
</evidence>
<keyword evidence="3" id="KW-0547">Nucleotide-binding</keyword>
<evidence type="ECO:0000256" key="3">
    <source>
        <dbReference type="ARBA" id="ARBA00022806"/>
    </source>
</evidence>
<keyword evidence="3" id="KW-0347">Helicase</keyword>
<keyword evidence="4" id="KW-0378">Hydrolase</keyword>
<feature type="compositionally biased region" description="Basic and acidic residues" evidence="6">
    <location>
        <begin position="252"/>
        <end position="261"/>
    </location>
</feature>
<accession>A0A285VHZ6</accession>
<evidence type="ECO:0000256" key="6">
    <source>
        <dbReference type="SAM" id="MobiDB-lite"/>
    </source>
</evidence>
<reference evidence="9" key="1">
    <citation type="submission" date="2017-08" db="EMBL/GenBank/DDBJ databases">
        <authorList>
            <person name="Varghese N."/>
            <person name="Submissions S."/>
        </authorList>
    </citation>
    <scope>NUCLEOTIDE SEQUENCE [LARGE SCALE GENOMIC DNA]</scope>
    <source>
        <strain evidence="9">USBA17B2</strain>
    </source>
</reference>
<gene>
    <name evidence="8" type="ORF">SAMN05421879_10277</name>
</gene>
<evidence type="ECO:0000256" key="2">
    <source>
        <dbReference type="ARBA" id="ARBA00022763"/>
    </source>
</evidence>
<dbReference type="InterPro" id="IPR011604">
    <property type="entry name" value="PDDEXK-like_dom_sf"/>
</dbReference>
<dbReference type="AlphaFoldDB" id="A0A285VHZ6"/>
<dbReference type="GO" id="GO:0006281">
    <property type="term" value="P:DNA repair"/>
    <property type="evidence" value="ECO:0007669"/>
    <property type="project" value="UniProtKB-KW"/>
</dbReference>
<evidence type="ECO:0000256" key="1">
    <source>
        <dbReference type="ARBA" id="ARBA00022722"/>
    </source>
</evidence>
<name>A0A285VHZ6_9MICO</name>
<evidence type="ECO:0000313" key="9">
    <source>
        <dbReference type="Proteomes" id="UP000219688"/>
    </source>
</evidence>
<sequence>MPASVTWTTYGRPALDALRTIVGELKKDDPLHPVTVIVPSNIAGIVARRHLARGFHPDRPAVAGLWITTLPRLAEQLAAPRLTGGGRRPATRALVAATVRGVLQDDPGIFGEVVDHPSTARALARAHHDLRDVDDAACEAVAGTSALCADVVRVHRATRERVEDGHYDETDLLHTAAATLTAERAAELGSVVIHLPQELTHAEAGLAAALPRLADTHLVAGHTGAPRADAAVLESVKAVVPDAPPPPPRTPRTVDRVAHASDSDDEVRCAVREVVRALRTTPAHRVAVLYAARDPYARLLHEHLAAAGIEVNGPGVRPVAERAVARLVLGLLETARTGYRRADVLRTIGELPVTTFDLPDGPAARIPLPLWERITREAGVVAGGDWRERLDFHHQSIEQQLQDDGLYDSKRDGLTRHRDATLAMRRFVTTLQDRLAALDHAPTWTGAAEVLRGILEALLPPATHRHLPPAEQHALVTVTAALSQLHALDSTPTTPSLTGVEEILGLELDGAPPRVGTFGRGVLVAPVEQAVGLDLDVVHVLGLAEDLCPGTLREDSLLPERARAATDGALRSTRRRADATHRALLAAFDSAAHVTASFPRGDLRRHSHRLPSRWLLPSLRALSGDPDLPATEWERGAAPAGDAIQGSPSFAGSLRTTLHPATEQEWRVRAHLAGVAPHDPVAAATRELLQARRGEVFSRFDGNLAGVAGLPDHGAGTSAVSPTALESYATCPHAYFLRRLLRVEPVEAPEEIITISASDVGTLVHEAMDRLVTEAAERGELPRHGQPWSASQRARLLELGEEVGARYEAEGRTGHRRLWARELQRVRTVLDRMLTDDEARRAELDAAVVASELTFGLGGAAPVGVPLTDGRQVLLRGSADKVDRRRDGTLLVTDIKTGRKDKFTKINEDDPVLGGTKLQLPAYALAARAAYGQEDTPVEALYWFTGRDTGRVQLPLTAAVMERYAETLALLVDGIARGTFPQRAPEGADYLYVTCSACNPDGLGHAAIRERWEALRSTPELRDYIGLVEPDALAGTGTAAEEDEV</sequence>
<evidence type="ECO:0000259" key="7">
    <source>
        <dbReference type="Pfam" id="PF12705"/>
    </source>
</evidence>
<keyword evidence="1" id="KW-0540">Nuclease</keyword>
<dbReference type="EMBL" id="OBQK01000002">
    <property type="protein sequence ID" value="SOC53705.1"/>
    <property type="molecule type" value="Genomic_DNA"/>
</dbReference>
<dbReference type="SUPFAM" id="SSF52540">
    <property type="entry name" value="P-loop containing nucleoside triphosphate hydrolases"/>
    <property type="match status" value="1"/>
</dbReference>
<organism evidence="8 9">
    <name type="scientific">Ornithinimicrobium cerasi</name>
    <dbReference type="NCBI Taxonomy" id="2248773"/>
    <lineage>
        <taxon>Bacteria</taxon>
        <taxon>Bacillati</taxon>
        <taxon>Actinomycetota</taxon>
        <taxon>Actinomycetes</taxon>
        <taxon>Micrococcales</taxon>
        <taxon>Ornithinimicrobiaceae</taxon>
        <taxon>Ornithinimicrobium</taxon>
    </lineage>
</organism>